<evidence type="ECO:0000256" key="1">
    <source>
        <dbReference type="SAM" id="MobiDB-lite"/>
    </source>
</evidence>
<proteinExistence type="predicted"/>
<accession>A0A7T0PX16</accession>
<feature type="chain" id="PRO_5038962075" evidence="2">
    <location>
        <begin position="23"/>
        <end position="152"/>
    </location>
</feature>
<evidence type="ECO:0000313" key="4">
    <source>
        <dbReference type="Proteomes" id="UP000594637"/>
    </source>
</evidence>
<name>A0A7T0PX16_9ACTO</name>
<feature type="compositionally biased region" description="Polar residues" evidence="1">
    <location>
        <begin position="133"/>
        <end position="145"/>
    </location>
</feature>
<feature type="signal peptide" evidence="2">
    <location>
        <begin position="1"/>
        <end position="22"/>
    </location>
</feature>
<evidence type="ECO:0000313" key="3">
    <source>
        <dbReference type="EMBL" id="QPL05155.1"/>
    </source>
</evidence>
<feature type="region of interest" description="Disordered" evidence="1">
    <location>
        <begin position="133"/>
        <end position="152"/>
    </location>
</feature>
<dbReference type="AlphaFoldDB" id="A0A7T0PX16"/>
<keyword evidence="2" id="KW-0732">Signal</keyword>
<evidence type="ECO:0000256" key="2">
    <source>
        <dbReference type="SAM" id="SignalP"/>
    </source>
</evidence>
<dbReference type="RefSeq" id="WP_166857374.1">
    <property type="nucleotide sequence ID" value="NZ_CP063989.1"/>
</dbReference>
<gene>
    <name evidence="3" type="ORF">ID810_10550</name>
</gene>
<dbReference type="KEGG" id="arep:ID810_10550"/>
<sequence>MSVLPRRLFGLGSLGIVAVGLAACGSSETDMSSGSETSSEQGVSTGGEGGGSGHVIVFEVTSTTATKADISMTTIDVNGAPLDQTFSNHGLPFSETVNLAPSQEIDIAMLKLGAQIKDGSDVTVSLTTDGGNAVTSSAEGENASATVFGESA</sequence>
<dbReference type="Gene3D" id="2.60.40.2880">
    <property type="entry name" value="MmpS1-5, C-terminal soluble domain"/>
    <property type="match status" value="1"/>
</dbReference>
<feature type="compositionally biased region" description="Low complexity" evidence="1">
    <location>
        <begin position="28"/>
        <end position="43"/>
    </location>
</feature>
<dbReference type="PROSITE" id="PS51257">
    <property type="entry name" value="PROKAR_LIPOPROTEIN"/>
    <property type="match status" value="1"/>
</dbReference>
<dbReference type="InterPro" id="IPR038468">
    <property type="entry name" value="MmpS_C"/>
</dbReference>
<reference evidence="3 4" key="1">
    <citation type="submission" date="2020-11" db="EMBL/GenBank/DDBJ databases">
        <title>Actinomyces sp. ZJ750.</title>
        <authorList>
            <person name="Zhou J."/>
        </authorList>
    </citation>
    <scope>NUCLEOTIDE SEQUENCE [LARGE SCALE GENOMIC DNA]</scope>
    <source>
        <strain evidence="3 4">ZJ750</strain>
    </source>
</reference>
<organism evidence="3 4">
    <name type="scientific">Actinomyces respiraculi</name>
    <dbReference type="NCBI Taxonomy" id="2744574"/>
    <lineage>
        <taxon>Bacteria</taxon>
        <taxon>Bacillati</taxon>
        <taxon>Actinomycetota</taxon>
        <taxon>Actinomycetes</taxon>
        <taxon>Actinomycetales</taxon>
        <taxon>Actinomycetaceae</taxon>
        <taxon>Actinomyces</taxon>
    </lineage>
</organism>
<dbReference type="Proteomes" id="UP000594637">
    <property type="component" value="Chromosome"/>
</dbReference>
<protein>
    <submittedName>
        <fullName evidence="3">Uncharacterized protein</fullName>
    </submittedName>
</protein>
<dbReference type="EMBL" id="CP063989">
    <property type="protein sequence ID" value="QPL05155.1"/>
    <property type="molecule type" value="Genomic_DNA"/>
</dbReference>
<feature type="region of interest" description="Disordered" evidence="1">
    <location>
        <begin position="28"/>
        <end position="51"/>
    </location>
</feature>
<keyword evidence="4" id="KW-1185">Reference proteome</keyword>